<feature type="transmembrane region" description="Helical" evidence="1">
    <location>
        <begin position="20"/>
        <end position="41"/>
    </location>
</feature>
<keyword evidence="3" id="KW-1185">Reference proteome</keyword>
<organism evidence="2 3">
    <name type="scientific">Vibrio penaeicida</name>
    <dbReference type="NCBI Taxonomy" id="104609"/>
    <lineage>
        <taxon>Bacteria</taxon>
        <taxon>Pseudomonadati</taxon>
        <taxon>Pseudomonadota</taxon>
        <taxon>Gammaproteobacteria</taxon>
        <taxon>Vibrionales</taxon>
        <taxon>Vibrionaceae</taxon>
        <taxon>Vibrio</taxon>
    </lineage>
</organism>
<dbReference type="InterPro" id="IPR010718">
    <property type="entry name" value="DUF1294"/>
</dbReference>
<dbReference type="AlphaFoldDB" id="A0AAV5NZU6"/>
<evidence type="ECO:0008006" key="4">
    <source>
        <dbReference type="Google" id="ProtNLM"/>
    </source>
</evidence>
<evidence type="ECO:0000313" key="2">
    <source>
        <dbReference type="EMBL" id="GLQ76196.1"/>
    </source>
</evidence>
<evidence type="ECO:0000313" key="3">
    <source>
        <dbReference type="Proteomes" id="UP001156690"/>
    </source>
</evidence>
<keyword evidence="1" id="KW-0472">Membrane</keyword>
<keyword evidence="1" id="KW-0812">Transmembrane</keyword>
<dbReference type="Pfam" id="PF06961">
    <property type="entry name" value="DUF1294"/>
    <property type="match status" value="1"/>
</dbReference>
<evidence type="ECO:0000256" key="1">
    <source>
        <dbReference type="SAM" id="Phobius"/>
    </source>
</evidence>
<comment type="caution">
    <text evidence="2">The sequence shown here is derived from an EMBL/GenBank/DDBJ whole genome shotgun (WGS) entry which is preliminary data.</text>
</comment>
<sequence length="110" mass="13027">MKLSVFYWLFLFVSLFYSHLPIYWLLVSQLLSLFTLFFYWWDKRQAIKGNRRVKEATLHGLAMLGGWPGALIGREVFRHKTQKRPFYLILYSVSALHCAFTALFVYVVLA</sequence>
<accession>A0AAV5NZU6</accession>
<reference evidence="3" key="1">
    <citation type="journal article" date="2019" name="Int. J. Syst. Evol. Microbiol.">
        <title>The Global Catalogue of Microorganisms (GCM) 10K type strain sequencing project: providing services to taxonomists for standard genome sequencing and annotation.</title>
        <authorList>
            <consortium name="The Broad Institute Genomics Platform"/>
            <consortium name="The Broad Institute Genome Sequencing Center for Infectious Disease"/>
            <person name="Wu L."/>
            <person name="Ma J."/>
        </authorList>
    </citation>
    <scope>NUCLEOTIDE SEQUENCE [LARGE SCALE GENOMIC DNA]</scope>
    <source>
        <strain evidence="3">NBRC 15640</strain>
    </source>
</reference>
<name>A0AAV5NZU6_9VIBR</name>
<feature type="transmembrane region" description="Helical" evidence="1">
    <location>
        <begin position="86"/>
        <end position="109"/>
    </location>
</feature>
<gene>
    <name evidence="2" type="ORF">GCM10007932_55590</name>
</gene>
<protein>
    <recommendedName>
        <fullName evidence="4">DUF1294 domain-containing protein</fullName>
    </recommendedName>
</protein>
<dbReference type="EMBL" id="BSNX01000075">
    <property type="protein sequence ID" value="GLQ76196.1"/>
    <property type="molecule type" value="Genomic_DNA"/>
</dbReference>
<keyword evidence="1" id="KW-1133">Transmembrane helix</keyword>
<proteinExistence type="predicted"/>
<dbReference type="RefSeq" id="WP_221768531.1">
    <property type="nucleotide sequence ID" value="NZ_AP025145.1"/>
</dbReference>
<dbReference type="Proteomes" id="UP001156690">
    <property type="component" value="Unassembled WGS sequence"/>
</dbReference>